<protein>
    <submittedName>
        <fullName evidence="2">Uncharacterized protein</fullName>
    </submittedName>
</protein>
<organism evidence="2 3">
    <name type="scientific">Geodermatophilus amargosae</name>
    <dbReference type="NCBI Taxonomy" id="1296565"/>
    <lineage>
        <taxon>Bacteria</taxon>
        <taxon>Bacillati</taxon>
        <taxon>Actinomycetota</taxon>
        <taxon>Actinomycetes</taxon>
        <taxon>Geodermatophilales</taxon>
        <taxon>Geodermatophilaceae</taxon>
        <taxon>Geodermatophilus</taxon>
    </lineage>
</organism>
<proteinExistence type="predicted"/>
<dbReference type="OrthoDB" id="9997737at2"/>
<keyword evidence="1" id="KW-0732">Signal</keyword>
<dbReference type="PROSITE" id="PS51257">
    <property type="entry name" value="PROKAR_LIPOPROTEIN"/>
    <property type="match status" value="1"/>
</dbReference>
<feature type="chain" id="PRO_5038589830" evidence="1">
    <location>
        <begin position="25"/>
        <end position="146"/>
    </location>
</feature>
<sequence>MRTRTALTLAVPAALALTLAGCGGDDTGTAAAPSSAISSSATSAVPDLSANDVDVLTDLTAGQTWAALVSEATITEPGRLEVTTAIVDPRGGSTGTLEAQQALQVCQGALAYMQQQGQSDPYVKVNESNGTTFALRERGAAGCAEV</sequence>
<accession>A0A1I6ZDQ7</accession>
<evidence type="ECO:0000256" key="1">
    <source>
        <dbReference type="SAM" id="SignalP"/>
    </source>
</evidence>
<dbReference type="RefSeq" id="WP_093579113.1">
    <property type="nucleotide sequence ID" value="NZ_FPBA01000005.1"/>
</dbReference>
<evidence type="ECO:0000313" key="2">
    <source>
        <dbReference type="EMBL" id="SFT60839.1"/>
    </source>
</evidence>
<keyword evidence="3" id="KW-1185">Reference proteome</keyword>
<evidence type="ECO:0000313" key="3">
    <source>
        <dbReference type="Proteomes" id="UP000199546"/>
    </source>
</evidence>
<dbReference type="EMBL" id="FPBA01000005">
    <property type="protein sequence ID" value="SFT60839.1"/>
    <property type="molecule type" value="Genomic_DNA"/>
</dbReference>
<name>A0A1I6ZDQ7_9ACTN</name>
<gene>
    <name evidence="2" type="ORF">SAMN05660657_01833</name>
</gene>
<feature type="signal peptide" evidence="1">
    <location>
        <begin position="1"/>
        <end position="24"/>
    </location>
</feature>
<reference evidence="3" key="1">
    <citation type="submission" date="2016-10" db="EMBL/GenBank/DDBJ databases">
        <authorList>
            <person name="Varghese N."/>
            <person name="Submissions S."/>
        </authorList>
    </citation>
    <scope>NUCLEOTIDE SEQUENCE [LARGE SCALE GENOMIC DNA]</scope>
    <source>
        <strain evidence="3">DSM 46136</strain>
    </source>
</reference>
<dbReference type="Proteomes" id="UP000199546">
    <property type="component" value="Unassembled WGS sequence"/>
</dbReference>
<dbReference type="AlphaFoldDB" id="A0A1I6ZDQ7"/>